<keyword evidence="3" id="KW-0786">Thiamine pyrophosphate</keyword>
<protein>
    <recommendedName>
        <fullName evidence="4">Transketolase C-terminal domain-containing protein</fullName>
    </recommendedName>
</protein>
<dbReference type="EMBL" id="CAJOBJ010122845">
    <property type="protein sequence ID" value="CAF4684701.1"/>
    <property type="molecule type" value="Genomic_DNA"/>
</dbReference>
<dbReference type="AlphaFoldDB" id="A0A8S2ZMT1"/>
<dbReference type="PANTHER" id="PTHR43257">
    <property type="entry name" value="PYRUVATE DEHYDROGENASE E1 COMPONENT BETA SUBUNIT"/>
    <property type="match status" value="1"/>
</dbReference>
<evidence type="ECO:0000256" key="3">
    <source>
        <dbReference type="ARBA" id="ARBA00023052"/>
    </source>
</evidence>
<sequence>MEAAKELEQSGIQCEVVNLRSLRPLDEDIIKNSVKKTHYLL</sequence>
<evidence type="ECO:0000259" key="4">
    <source>
        <dbReference type="Pfam" id="PF02780"/>
    </source>
</evidence>
<evidence type="ECO:0000256" key="1">
    <source>
        <dbReference type="ARBA" id="ARBA00001964"/>
    </source>
</evidence>
<dbReference type="GO" id="GO:0016491">
    <property type="term" value="F:oxidoreductase activity"/>
    <property type="evidence" value="ECO:0007669"/>
    <property type="project" value="UniProtKB-KW"/>
</dbReference>
<dbReference type="PANTHER" id="PTHR43257:SF2">
    <property type="entry name" value="PYRUVATE DEHYDROGENASE E1 COMPONENT SUBUNIT BETA"/>
    <property type="match status" value="1"/>
</dbReference>
<dbReference type="InterPro" id="IPR009014">
    <property type="entry name" value="Transketo_C/PFOR_II"/>
</dbReference>
<evidence type="ECO:0000313" key="7">
    <source>
        <dbReference type="EMBL" id="CAF4731139.1"/>
    </source>
</evidence>
<dbReference type="EMBL" id="CAJOBH010142430">
    <property type="protein sequence ID" value="CAF4811684.1"/>
    <property type="molecule type" value="Genomic_DNA"/>
</dbReference>
<evidence type="ECO:0000256" key="2">
    <source>
        <dbReference type="ARBA" id="ARBA00023002"/>
    </source>
</evidence>
<dbReference type="EMBL" id="CAJOBJ010133232">
    <property type="protein sequence ID" value="CAF4731139.1"/>
    <property type="molecule type" value="Genomic_DNA"/>
</dbReference>
<proteinExistence type="predicted"/>
<dbReference type="Gene3D" id="3.40.50.920">
    <property type="match status" value="1"/>
</dbReference>
<dbReference type="SUPFAM" id="SSF52922">
    <property type="entry name" value="TK C-terminal domain-like"/>
    <property type="match status" value="1"/>
</dbReference>
<feature type="non-terminal residue" evidence="5">
    <location>
        <position position="1"/>
    </location>
</feature>
<comment type="caution">
    <text evidence="5">The sequence shown here is derived from an EMBL/GenBank/DDBJ whole genome shotgun (WGS) entry which is preliminary data.</text>
</comment>
<organism evidence="5 9">
    <name type="scientific">Rotaria magnacalcarata</name>
    <dbReference type="NCBI Taxonomy" id="392030"/>
    <lineage>
        <taxon>Eukaryota</taxon>
        <taxon>Metazoa</taxon>
        <taxon>Spiralia</taxon>
        <taxon>Gnathifera</taxon>
        <taxon>Rotifera</taxon>
        <taxon>Eurotatoria</taxon>
        <taxon>Bdelloidea</taxon>
        <taxon>Philodinida</taxon>
        <taxon>Philodinidae</taxon>
        <taxon>Rotaria</taxon>
    </lineage>
</organism>
<accession>A0A8S2ZMT1</accession>
<feature type="domain" description="Transketolase C-terminal" evidence="4">
    <location>
        <begin position="1"/>
        <end position="41"/>
    </location>
</feature>
<name>A0A8S2ZMT1_9BILA</name>
<dbReference type="InterPro" id="IPR033248">
    <property type="entry name" value="Transketolase_C"/>
</dbReference>
<keyword evidence="2" id="KW-0560">Oxidoreductase</keyword>
<dbReference type="EMBL" id="CAJOBH010106401">
    <property type="protein sequence ID" value="CAF4639515.1"/>
    <property type="molecule type" value="Genomic_DNA"/>
</dbReference>
<gene>
    <name evidence="5" type="ORF">BYL167_LOCUS41702</name>
    <name evidence="8" type="ORF">BYL167_LOCUS48589</name>
    <name evidence="6" type="ORF">GIL414_LOCUS42419</name>
    <name evidence="7" type="ORF">GIL414_LOCUS44281</name>
</gene>
<evidence type="ECO:0000313" key="9">
    <source>
        <dbReference type="Proteomes" id="UP000681967"/>
    </source>
</evidence>
<dbReference type="Proteomes" id="UP000681967">
    <property type="component" value="Unassembled WGS sequence"/>
</dbReference>
<dbReference type="Proteomes" id="UP000681720">
    <property type="component" value="Unassembled WGS sequence"/>
</dbReference>
<evidence type="ECO:0000313" key="8">
    <source>
        <dbReference type="EMBL" id="CAF4811684.1"/>
    </source>
</evidence>
<reference evidence="5" key="1">
    <citation type="submission" date="2021-02" db="EMBL/GenBank/DDBJ databases">
        <authorList>
            <person name="Nowell W R."/>
        </authorList>
    </citation>
    <scope>NUCLEOTIDE SEQUENCE</scope>
</reference>
<evidence type="ECO:0000313" key="6">
    <source>
        <dbReference type="EMBL" id="CAF4684701.1"/>
    </source>
</evidence>
<evidence type="ECO:0000313" key="5">
    <source>
        <dbReference type="EMBL" id="CAF4639515.1"/>
    </source>
</evidence>
<comment type="cofactor">
    <cofactor evidence="1">
        <name>thiamine diphosphate</name>
        <dbReference type="ChEBI" id="CHEBI:58937"/>
    </cofactor>
</comment>
<dbReference type="Pfam" id="PF02780">
    <property type="entry name" value="Transketolase_C"/>
    <property type="match status" value="1"/>
</dbReference>